<keyword evidence="2" id="KW-1185">Reference proteome</keyword>
<evidence type="ECO:0000313" key="1">
    <source>
        <dbReference type="EMBL" id="RIA99395.1"/>
    </source>
</evidence>
<accession>A0A397TRY0</accession>
<dbReference type="OrthoDB" id="2412279at2759"/>
<comment type="caution">
    <text evidence="1">The sequence shown here is derived from an EMBL/GenBank/DDBJ whole genome shotgun (WGS) entry which is preliminary data.</text>
</comment>
<dbReference type="AlphaFoldDB" id="A0A397TRY0"/>
<sequence>MWYFRIHYPFKKLLEYNPKYFSKNGFIHMTEKLYKDEKFKVGRHSFHIYCINAKKGENLSSLSSDEVNKIYQTYWVMNDDTSDDKKYLGVIPQKIKNHITRQQYNLHNAEKITIINKGYNYSSSREYKEYYLPNNWIERKKEQLCE</sequence>
<dbReference type="Proteomes" id="UP000265703">
    <property type="component" value="Unassembled WGS sequence"/>
</dbReference>
<evidence type="ECO:0000313" key="2">
    <source>
        <dbReference type="Proteomes" id="UP000265703"/>
    </source>
</evidence>
<reference evidence="1 2" key="1">
    <citation type="submission" date="2018-06" db="EMBL/GenBank/DDBJ databases">
        <title>Comparative genomics reveals the genomic features of Rhizophagus irregularis, R. cerebriforme, R. diaphanum and Gigaspora rosea, and their symbiotic lifestyle signature.</title>
        <authorList>
            <person name="Morin E."/>
            <person name="San Clemente H."/>
            <person name="Chen E.C.H."/>
            <person name="De La Providencia I."/>
            <person name="Hainaut M."/>
            <person name="Kuo A."/>
            <person name="Kohler A."/>
            <person name="Murat C."/>
            <person name="Tang N."/>
            <person name="Roy S."/>
            <person name="Loubradou J."/>
            <person name="Henrissat B."/>
            <person name="Grigoriev I.V."/>
            <person name="Corradi N."/>
            <person name="Roux C."/>
            <person name="Martin F.M."/>
        </authorList>
    </citation>
    <scope>NUCLEOTIDE SEQUENCE [LARGE SCALE GENOMIC DNA]</scope>
    <source>
        <strain evidence="1 2">DAOM 227022</strain>
    </source>
</reference>
<dbReference type="EMBL" id="QKYT01000004">
    <property type="protein sequence ID" value="RIA99395.1"/>
    <property type="molecule type" value="Genomic_DNA"/>
</dbReference>
<organism evidence="1 2">
    <name type="scientific">Glomus cerebriforme</name>
    <dbReference type="NCBI Taxonomy" id="658196"/>
    <lineage>
        <taxon>Eukaryota</taxon>
        <taxon>Fungi</taxon>
        <taxon>Fungi incertae sedis</taxon>
        <taxon>Mucoromycota</taxon>
        <taxon>Glomeromycotina</taxon>
        <taxon>Glomeromycetes</taxon>
        <taxon>Glomerales</taxon>
        <taxon>Glomeraceae</taxon>
        <taxon>Glomus</taxon>
    </lineage>
</organism>
<proteinExistence type="predicted"/>
<protein>
    <submittedName>
        <fullName evidence="1">Uncharacterized protein</fullName>
    </submittedName>
</protein>
<gene>
    <name evidence="1" type="ORF">C1645_811418</name>
</gene>
<name>A0A397TRY0_9GLOM</name>